<dbReference type="GO" id="GO:0046872">
    <property type="term" value="F:metal ion binding"/>
    <property type="evidence" value="ECO:0007669"/>
    <property type="project" value="UniProtKB-KW"/>
</dbReference>
<evidence type="ECO:0000256" key="1">
    <source>
        <dbReference type="ARBA" id="ARBA00001342"/>
    </source>
</evidence>
<evidence type="ECO:0000256" key="13">
    <source>
        <dbReference type="PIRSR" id="PIRSR605493-1"/>
    </source>
</evidence>
<evidence type="ECO:0000256" key="2">
    <source>
        <dbReference type="ARBA" id="ARBA00001968"/>
    </source>
</evidence>
<reference evidence="14 15" key="1">
    <citation type="submission" date="2011-12" db="EMBL/GenBank/DDBJ databases">
        <title>Whole genome shotgun sequence of Arthrobacter globiformis NBRC 12137.</title>
        <authorList>
            <person name="Miyazawa S."/>
            <person name="Hosoyama A."/>
            <person name="Tsuchikane K."/>
            <person name="Katsumata H."/>
            <person name="Yamazaki S."/>
            <person name="Fujita N."/>
        </authorList>
    </citation>
    <scope>NUCLEOTIDE SEQUENCE [LARGE SCALE GENOMIC DNA]</scope>
    <source>
        <strain evidence="14 15">NBRC 12137</strain>
    </source>
</reference>
<dbReference type="CDD" id="cd16841">
    <property type="entry name" value="RraA_family"/>
    <property type="match status" value="1"/>
</dbReference>
<evidence type="ECO:0000256" key="10">
    <source>
        <dbReference type="ARBA" id="ARBA00030169"/>
    </source>
</evidence>
<feature type="binding site" evidence="13">
    <location>
        <position position="107"/>
    </location>
    <ligand>
        <name>substrate</name>
    </ligand>
</feature>
<keyword evidence="15" id="KW-1185">Reference proteome</keyword>
<dbReference type="EC" id="4.1.1.112" evidence="6"/>
<proteinExistence type="inferred from homology"/>
<gene>
    <name evidence="14" type="ORF">ARGLB_077_00320</name>
</gene>
<dbReference type="RefSeq" id="WP_003803665.1">
    <property type="nucleotide sequence ID" value="NZ_BAEG01000077.1"/>
</dbReference>
<dbReference type="EMBL" id="BAEG01000077">
    <property type="protein sequence ID" value="GAB14815.1"/>
    <property type="molecule type" value="Genomic_DNA"/>
</dbReference>
<comment type="caution">
    <text evidence="14">The sequence shown here is derived from an EMBL/GenBank/DDBJ whole genome shotgun (WGS) entry which is preliminary data.</text>
</comment>
<dbReference type="STRING" id="1077972.ARGLB_077_00320"/>
<organism evidence="14 15">
    <name type="scientific">Arthrobacter globiformis (strain ATCC 8010 / DSM 20124 / JCM 1332 / NBRC 12137 / NCIMB 8907 / NRRL B-2979 / 168)</name>
    <dbReference type="NCBI Taxonomy" id="1077972"/>
    <lineage>
        <taxon>Bacteria</taxon>
        <taxon>Bacillati</taxon>
        <taxon>Actinomycetota</taxon>
        <taxon>Actinomycetes</taxon>
        <taxon>Micrococcales</taxon>
        <taxon>Micrococcaceae</taxon>
        <taxon>Arthrobacter</taxon>
    </lineage>
</organism>
<evidence type="ECO:0000313" key="14">
    <source>
        <dbReference type="EMBL" id="GAB14815.1"/>
    </source>
</evidence>
<comment type="subunit">
    <text evidence="4">Homotrimer.</text>
</comment>
<dbReference type="AlphaFoldDB" id="H0QPR4"/>
<evidence type="ECO:0000256" key="9">
    <source>
        <dbReference type="ARBA" id="ARBA00029596"/>
    </source>
</evidence>
<evidence type="ECO:0000256" key="7">
    <source>
        <dbReference type="ARBA" id="ARBA00016549"/>
    </source>
</evidence>
<evidence type="ECO:0000256" key="12">
    <source>
        <dbReference type="ARBA" id="ARBA00047973"/>
    </source>
</evidence>
<evidence type="ECO:0000256" key="5">
    <source>
        <dbReference type="ARBA" id="ARBA00012213"/>
    </source>
</evidence>
<dbReference type="Pfam" id="PF03737">
    <property type="entry name" value="RraA-like"/>
    <property type="match status" value="1"/>
</dbReference>
<dbReference type="InterPro" id="IPR005493">
    <property type="entry name" value="RraA/RraA-like"/>
</dbReference>
<keyword evidence="13" id="KW-0479">Metal-binding</keyword>
<evidence type="ECO:0000256" key="11">
    <source>
        <dbReference type="ARBA" id="ARBA00032305"/>
    </source>
</evidence>
<protein>
    <recommendedName>
        <fullName evidence="7">Putative 4-hydroxy-4-methyl-2-oxoglutarate aldolase</fullName>
        <ecNumber evidence="6">4.1.1.112</ecNumber>
        <ecNumber evidence="5">4.1.3.17</ecNumber>
    </recommendedName>
    <alternativeName>
        <fullName evidence="11">Oxaloacetate decarboxylase</fullName>
    </alternativeName>
    <alternativeName>
        <fullName evidence="9">Regulator of ribonuclease activity homolog</fullName>
    </alternativeName>
    <alternativeName>
        <fullName evidence="10">RraA-like protein</fullName>
    </alternativeName>
</protein>
<dbReference type="PANTHER" id="PTHR33254">
    <property type="entry name" value="4-HYDROXY-4-METHYL-2-OXOGLUTARATE ALDOLASE 3-RELATED"/>
    <property type="match status" value="1"/>
</dbReference>
<dbReference type="PANTHER" id="PTHR33254:SF4">
    <property type="entry name" value="4-HYDROXY-4-METHYL-2-OXOGLUTARATE ALDOLASE 3-RELATED"/>
    <property type="match status" value="1"/>
</dbReference>
<dbReference type="EC" id="4.1.3.17" evidence="5"/>
<comment type="similarity">
    <text evidence="3">Belongs to the class II aldolase/RraA-like family.</text>
</comment>
<comment type="function">
    <text evidence="8">Catalyzes the aldol cleavage of 4-hydroxy-4-methyl-2-oxoglutarate (HMG) into 2 molecules of pyruvate. Also contains a secondary oxaloacetate (OAA) decarboxylase activity due to the common pyruvate enolate transition state formed following C-C bond cleavage in the retro-aldol and decarboxylation reactions.</text>
</comment>
<dbReference type="InterPro" id="IPR036704">
    <property type="entry name" value="RraA/RraA-like_sf"/>
</dbReference>
<name>H0QPR4_ARTG1</name>
<dbReference type="Gene3D" id="3.50.30.40">
    <property type="entry name" value="Ribonuclease E inhibitor RraA/RraA-like"/>
    <property type="match status" value="1"/>
</dbReference>
<dbReference type="SUPFAM" id="SSF89562">
    <property type="entry name" value="RraA-like"/>
    <property type="match status" value="1"/>
</dbReference>
<keyword evidence="13" id="KW-0460">Magnesium</keyword>
<dbReference type="eggNOG" id="COG0684">
    <property type="taxonomic scope" value="Bacteria"/>
</dbReference>
<comment type="cofactor">
    <cofactor evidence="2">
        <name>a divalent metal cation</name>
        <dbReference type="ChEBI" id="CHEBI:60240"/>
    </cofactor>
</comment>
<dbReference type="Proteomes" id="UP000003828">
    <property type="component" value="Unassembled WGS sequence"/>
</dbReference>
<evidence type="ECO:0000256" key="4">
    <source>
        <dbReference type="ARBA" id="ARBA00011233"/>
    </source>
</evidence>
<comment type="catalytic activity">
    <reaction evidence="12">
        <text>oxaloacetate + H(+) = pyruvate + CO2</text>
        <dbReference type="Rhea" id="RHEA:15641"/>
        <dbReference type="ChEBI" id="CHEBI:15361"/>
        <dbReference type="ChEBI" id="CHEBI:15378"/>
        <dbReference type="ChEBI" id="CHEBI:16452"/>
        <dbReference type="ChEBI" id="CHEBI:16526"/>
        <dbReference type="EC" id="4.1.1.112"/>
    </reaction>
</comment>
<evidence type="ECO:0000256" key="3">
    <source>
        <dbReference type="ARBA" id="ARBA00008621"/>
    </source>
</evidence>
<evidence type="ECO:0000313" key="15">
    <source>
        <dbReference type="Proteomes" id="UP000003828"/>
    </source>
</evidence>
<dbReference type="GO" id="GO:0047443">
    <property type="term" value="F:4-hydroxy-4-methyl-2-oxoglutarate aldolase activity"/>
    <property type="evidence" value="ECO:0007669"/>
    <property type="project" value="UniProtKB-EC"/>
</dbReference>
<comment type="catalytic activity">
    <reaction evidence="1">
        <text>4-hydroxy-4-methyl-2-oxoglutarate = 2 pyruvate</text>
        <dbReference type="Rhea" id="RHEA:22748"/>
        <dbReference type="ChEBI" id="CHEBI:15361"/>
        <dbReference type="ChEBI" id="CHEBI:58276"/>
        <dbReference type="EC" id="4.1.3.17"/>
    </reaction>
</comment>
<comment type="cofactor">
    <cofactor evidence="13">
        <name>Mg(2+)</name>
        <dbReference type="ChEBI" id="CHEBI:18420"/>
    </cofactor>
</comment>
<feature type="binding site" evidence="13">
    <location>
        <position position="108"/>
    </location>
    <ligand>
        <name>Mg(2+)</name>
        <dbReference type="ChEBI" id="CHEBI:18420"/>
    </ligand>
</feature>
<sequence>MTQSPIVQSDTWIGTADLSDVSEEDIEMDSGVQAVWEGARLAGQAYTVRIPPGDHRGVFRAIATAGPGSILVVDAGGGADRCVFGGVTAVAAKERGIAGVVIDGLIRDRDAIRELRFPVFARGWTPRAPRPRTDGRLRETVLVGQLQVNHGDYIVGDGDGVVRIRQEVAGTALELALALVHQEHDIVARLKLGQQLSDFAEQLKRLNKGQLQ</sequence>
<evidence type="ECO:0000256" key="6">
    <source>
        <dbReference type="ARBA" id="ARBA00012947"/>
    </source>
</evidence>
<dbReference type="GO" id="GO:0008948">
    <property type="term" value="F:oxaloacetate decarboxylase activity"/>
    <property type="evidence" value="ECO:0007669"/>
    <property type="project" value="UniProtKB-EC"/>
</dbReference>
<accession>H0QPR4</accession>
<evidence type="ECO:0000256" key="8">
    <source>
        <dbReference type="ARBA" id="ARBA00025046"/>
    </source>
</evidence>